<proteinExistence type="predicted"/>
<dbReference type="RefSeq" id="WP_071067103.1">
    <property type="nucleotide sequence ID" value="NZ_MAXA01000279.1"/>
</dbReference>
<dbReference type="SUPFAM" id="SSF55729">
    <property type="entry name" value="Acyl-CoA N-acyltransferases (Nat)"/>
    <property type="match status" value="1"/>
</dbReference>
<dbReference type="Proteomes" id="UP000179769">
    <property type="component" value="Unassembled WGS sequence"/>
</dbReference>
<dbReference type="PROSITE" id="PS51186">
    <property type="entry name" value="GNAT"/>
    <property type="match status" value="1"/>
</dbReference>
<evidence type="ECO:0000313" key="4">
    <source>
        <dbReference type="EMBL" id="OHV19626.1"/>
    </source>
</evidence>
<dbReference type="InterPro" id="IPR050832">
    <property type="entry name" value="Bact_Acetyltransf"/>
</dbReference>
<dbReference type="GO" id="GO:0016747">
    <property type="term" value="F:acyltransferase activity, transferring groups other than amino-acyl groups"/>
    <property type="evidence" value="ECO:0007669"/>
    <property type="project" value="InterPro"/>
</dbReference>
<reference evidence="5" key="1">
    <citation type="submission" date="2016-07" db="EMBL/GenBank/DDBJ databases">
        <title>Frankia sp. NRRL B-16219 Genome sequencing.</title>
        <authorList>
            <person name="Ghodhbane-Gtari F."/>
            <person name="Swanson E."/>
            <person name="Gueddou A."/>
            <person name="Louati M."/>
            <person name="Nouioui I."/>
            <person name="Hezbri K."/>
            <person name="Abebe-Akele F."/>
            <person name="Simpson S."/>
            <person name="Morris K."/>
            <person name="Thomas K."/>
            <person name="Gtari M."/>
            <person name="Tisa L.S."/>
        </authorList>
    </citation>
    <scope>NUCLEOTIDE SEQUENCE [LARGE SCALE GENOMIC DNA]</scope>
    <source>
        <strain evidence="5">NRRL B-16219</strain>
    </source>
</reference>
<dbReference type="Pfam" id="PF00583">
    <property type="entry name" value="Acetyltransf_1"/>
    <property type="match status" value="1"/>
</dbReference>
<keyword evidence="2" id="KW-0012">Acyltransferase</keyword>
<dbReference type="PANTHER" id="PTHR43877">
    <property type="entry name" value="AMINOALKYLPHOSPHONATE N-ACETYLTRANSFERASE-RELATED-RELATED"/>
    <property type="match status" value="1"/>
</dbReference>
<evidence type="ECO:0000256" key="2">
    <source>
        <dbReference type="ARBA" id="ARBA00023315"/>
    </source>
</evidence>
<dbReference type="InterPro" id="IPR000182">
    <property type="entry name" value="GNAT_dom"/>
</dbReference>
<accession>A0A1S1PE91</accession>
<keyword evidence="1 4" id="KW-0808">Transferase</keyword>
<dbReference type="OrthoDB" id="5187710at2"/>
<evidence type="ECO:0000313" key="5">
    <source>
        <dbReference type="Proteomes" id="UP000179769"/>
    </source>
</evidence>
<keyword evidence="5" id="KW-1185">Reference proteome</keyword>
<name>A0A1S1PE91_9ACTN</name>
<dbReference type="AlphaFoldDB" id="A0A1S1PE91"/>
<dbReference type="InterPro" id="IPR016181">
    <property type="entry name" value="Acyl_CoA_acyltransferase"/>
</dbReference>
<evidence type="ECO:0000256" key="1">
    <source>
        <dbReference type="ARBA" id="ARBA00022679"/>
    </source>
</evidence>
<dbReference type="Gene3D" id="3.40.630.30">
    <property type="match status" value="1"/>
</dbReference>
<organism evidence="4 5">
    <name type="scientific">Parafrankia soli</name>
    <dbReference type="NCBI Taxonomy" id="2599596"/>
    <lineage>
        <taxon>Bacteria</taxon>
        <taxon>Bacillati</taxon>
        <taxon>Actinomycetota</taxon>
        <taxon>Actinomycetes</taxon>
        <taxon>Frankiales</taxon>
        <taxon>Frankiaceae</taxon>
        <taxon>Parafrankia</taxon>
    </lineage>
</organism>
<feature type="domain" description="N-acetyltransferase" evidence="3">
    <location>
        <begin position="4"/>
        <end position="153"/>
    </location>
</feature>
<dbReference type="EMBL" id="MAXA01000279">
    <property type="protein sequence ID" value="OHV19626.1"/>
    <property type="molecule type" value="Genomic_DNA"/>
</dbReference>
<gene>
    <name evidence="4" type="ORF">BBK14_08960</name>
</gene>
<protein>
    <submittedName>
        <fullName evidence="4">GCN5 family acetyltransferase</fullName>
    </submittedName>
</protein>
<dbReference type="CDD" id="cd04301">
    <property type="entry name" value="NAT_SF"/>
    <property type="match status" value="1"/>
</dbReference>
<sequence>MNTVKVRTVVEADLSALSRIDRQIFGRLAYPEFVLRQLFDVHQQEILVADEAGELLGYSIAVRSGSDAETDLAHFLALGVDGSRRCQGVGRLLALETLESLYLRGVQRVRLAVARDNPVAIHLYRSLGFEQTADVDSYYGADEPRLLFELNLDRNPQGGADTVRHVPRSATH</sequence>
<evidence type="ECO:0000259" key="3">
    <source>
        <dbReference type="PROSITE" id="PS51186"/>
    </source>
</evidence>
<comment type="caution">
    <text evidence="4">The sequence shown here is derived from an EMBL/GenBank/DDBJ whole genome shotgun (WGS) entry which is preliminary data.</text>
</comment>